<feature type="region of interest" description="Disordered" evidence="1">
    <location>
        <begin position="38"/>
        <end position="100"/>
    </location>
</feature>
<evidence type="ECO:0000256" key="1">
    <source>
        <dbReference type="SAM" id="MobiDB-lite"/>
    </source>
</evidence>
<gene>
    <name evidence="3" type="ORF">FZEAL_2288</name>
</gene>
<dbReference type="AlphaFoldDB" id="A0A8H4XP15"/>
<feature type="compositionally biased region" description="Basic and acidic residues" evidence="1">
    <location>
        <begin position="76"/>
        <end position="85"/>
    </location>
</feature>
<keyword evidence="2" id="KW-1133">Transmembrane helix</keyword>
<reference evidence="3" key="1">
    <citation type="journal article" date="2020" name="BMC Genomics">
        <title>Correction to: Identification and distribution of gene clusters required for synthesis of sphingolipid metabolism inhibitors in diverse species of the filamentous fungus Fusarium.</title>
        <authorList>
            <person name="Kim H.S."/>
            <person name="Lohmar J.M."/>
            <person name="Busman M."/>
            <person name="Brown D.W."/>
            <person name="Naumann T.A."/>
            <person name="Divon H.H."/>
            <person name="Lysoe E."/>
            <person name="Uhlig S."/>
            <person name="Proctor R.H."/>
        </authorList>
    </citation>
    <scope>NUCLEOTIDE SEQUENCE</scope>
    <source>
        <strain evidence="3">NRRL 22465</strain>
    </source>
</reference>
<keyword evidence="4" id="KW-1185">Reference proteome</keyword>
<reference evidence="3" key="2">
    <citation type="submission" date="2020-05" db="EMBL/GenBank/DDBJ databases">
        <authorList>
            <person name="Kim H.-S."/>
            <person name="Proctor R.H."/>
            <person name="Brown D.W."/>
        </authorList>
    </citation>
    <scope>NUCLEOTIDE SEQUENCE</scope>
    <source>
        <strain evidence="3">NRRL 22465</strain>
    </source>
</reference>
<evidence type="ECO:0000313" key="3">
    <source>
        <dbReference type="EMBL" id="KAF4982038.1"/>
    </source>
</evidence>
<protein>
    <submittedName>
        <fullName evidence="3">Uncharacterized protein</fullName>
    </submittedName>
</protein>
<evidence type="ECO:0000256" key="2">
    <source>
        <dbReference type="SAM" id="Phobius"/>
    </source>
</evidence>
<name>A0A8H4XP15_9HYPO</name>
<dbReference type="OrthoDB" id="5414836at2759"/>
<keyword evidence="2" id="KW-0472">Membrane</keyword>
<organism evidence="3 4">
    <name type="scientific">Fusarium zealandicum</name>
    <dbReference type="NCBI Taxonomy" id="1053134"/>
    <lineage>
        <taxon>Eukaryota</taxon>
        <taxon>Fungi</taxon>
        <taxon>Dikarya</taxon>
        <taxon>Ascomycota</taxon>
        <taxon>Pezizomycotina</taxon>
        <taxon>Sordariomycetes</taxon>
        <taxon>Hypocreomycetidae</taxon>
        <taxon>Hypocreales</taxon>
        <taxon>Nectriaceae</taxon>
        <taxon>Fusarium</taxon>
        <taxon>Fusarium staphyleae species complex</taxon>
    </lineage>
</organism>
<dbReference type="EMBL" id="JABEYC010000137">
    <property type="protein sequence ID" value="KAF4982038.1"/>
    <property type="molecule type" value="Genomic_DNA"/>
</dbReference>
<accession>A0A8H4XP15</accession>
<sequence>MTVNSSGRNIATVVGPDVPSVLLLVIAFFGFRWYKRRQKKNATEATEVSRDGEGGDEEAKFQRAQPHSDCVLRPVYEMRKEKESGDDSSSIENSFRPGQA</sequence>
<comment type="caution">
    <text evidence="3">The sequence shown here is derived from an EMBL/GenBank/DDBJ whole genome shotgun (WGS) entry which is preliminary data.</text>
</comment>
<proteinExistence type="predicted"/>
<dbReference type="Proteomes" id="UP000635477">
    <property type="component" value="Unassembled WGS sequence"/>
</dbReference>
<feature type="transmembrane region" description="Helical" evidence="2">
    <location>
        <begin position="12"/>
        <end position="31"/>
    </location>
</feature>
<keyword evidence="2" id="KW-0812">Transmembrane</keyword>
<evidence type="ECO:0000313" key="4">
    <source>
        <dbReference type="Proteomes" id="UP000635477"/>
    </source>
</evidence>
<feature type="compositionally biased region" description="Basic and acidic residues" evidence="1">
    <location>
        <begin position="47"/>
        <end position="61"/>
    </location>
</feature>